<dbReference type="PANTHER" id="PTHR35176">
    <property type="entry name" value="HEME OXYGENASE HI_0854-RELATED"/>
    <property type="match status" value="1"/>
</dbReference>
<dbReference type="InterPro" id="IPR011576">
    <property type="entry name" value="Pyridox_Oxase_N"/>
</dbReference>
<dbReference type="GO" id="GO:0016627">
    <property type="term" value="F:oxidoreductase activity, acting on the CH-CH group of donors"/>
    <property type="evidence" value="ECO:0007669"/>
    <property type="project" value="TreeGrafter"/>
</dbReference>
<dbReference type="RefSeq" id="WP_090947194.1">
    <property type="nucleotide sequence ID" value="NZ_FNDJ01000053.1"/>
</dbReference>
<accession>A0A1G9VHZ8</accession>
<name>A0A1G9VHZ8_9ACTN</name>
<dbReference type="SUPFAM" id="SSF50475">
    <property type="entry name" value="FMN-binding split barrel"/>
    <property type="match status" value="1"/>
</dbReference>
<dbReference type="InterPro" id="IPR012349">
    <property type="entry name" value="Split_barrel_FMN-bd"/>
</dbReference>
<keyword evidence="1" id="KW-0560">Oxidoreductase</keyword>
<evidence type="ECO:0000313" key="3">
    <source>
        <dbReference type="EMBL" id="SDM71746.1"/>
    </source>
</evidence>
<protein>
    <submittedName>
        <fullName evidence="3">Pyridoxamine 5'-phosphate oxidase family protein</fullName>
    </submittedName>
</protein>
<dbReference type="Gene3D" id="2.30.110.10">
    <property type="entry name" value="Electron Transport, Fmn-binding Protein, Chain A"/>
    <property type="match status" value="1"/>
</dbReference>
<dbReference type="PANTHER" id="PTHR35176:SF6">
    <property type="entry name" value="HEME OXYGENASE HI_0854-RELATED"/>
    <property type="match status" value="1"/>
</dbReference>
<evidence type="ECO:0000256" key="1">
    <source>
        <dbReference type="ARBA" id="ARBA00023002"/>
    </source>
</evidence>
<proteinExistence type="predicted"/>
<dbReference type="Pfam" id="PF01243">
    <property type="entry name" value="PNPOx_N"/>
    <property type="match status" value="1"/>
</dbReference>
<reference evidence="3 4" key="1">
    <citation type="submission" date="2016-10" db="EMBL/GenBank/DDBJ databases">
        <authorList>
            <person name="de Groot N.N."/>
        </authorList>
    </citation>
    <scope>NUCLEOTIDE SEQUENCE [LARGE SCALE GENOMIC DNA]</scope>
    <source>
        <strain evidence="3 4">CGMCC 4.6533</strain>
    </source>
</reference>
<organism evidence="3 4">
    <name type="scientific">Nonomuraea jiangxiensis</name>
    <dbReference type="NCBI Taxonomy" id="633440"/>
    <lineage>
        <taxon>Bacteria</taxon>
        <taxon>Bacillati</taxon>
        <taxon>Actinomycetota</taxon>
        <taxon>Actinomycetes</taxon>
        <taxon>Streptosporangiales</taxon>
        <taxon>Streptosporangiaceae</taxon>
        <taxon>Nonomuraea</taxon>
    </lineage>
</organism>
<dbReference type="EMBL" id="FNDJ01000053">
    <property type="protein sequence ID" value="SDM71746.1"/>
    <property type="molecule type" value="Genomic_DNA"/>
</dbReference>
<dbReference type="GO" id="GO:0005829">
    <property type="term" value="C:cytosol"/>
    <property type="evidence" value="ECO:0007669"/>
    <property type="project" value="TreeGrafter"/>
</dbReference>
<dbReference type="GO" id="GO:0070967">
    <property type="term" value="F:coenzyme F420 binding"/>
    <property type="evidence" value="ECO:0007669"/>
    <property type="project" value="TreeGrafter"/>
</dbReference>
<keyword evidence="4" id="KW-1185">Reference proteome</keyword>
<dbReference type="Proteomes" id="UP000199202">
    <property type="component" value="Unassembled WGS sequence"/>
</dbReference>
<dbReference type="InterPro" id="IPR052019">
    <property type="entry name" value="F420H2_bilvrd_red/Heme_oxyg"/>
</dbReference>
<feature type="domain" description="Pyridoxamine 5'-phosphate oxidase N-terminal" evidence="2">
    <location>
        <begin position="10"/>
        <end position="96"/>
    </location>
</feature>
<gene>
    <name evidence="3" type="ORF">SAMN05421869_15333</name>
</gene>
<dbReference type="STRING" id="633440.SAMN05421869_15333"/>
<dbReference type="NCBIfam" id="TIGR04023">
    <property type="entry name" value="PPOX_MSMEG_5819"/>
    <property type="match status" value="1"/>
</dbReference>
<sequence length="133" mass="14536">MSIFSERELAYLRGERLLGRLATVGADGLPHVVPVGWSLDETGTLVEIGGRNLVRSRKFRDVARDGRAALVIDDVLPPWRPRGVEIRGDAEAIDGDRPLILLRPARIVSWGLHSGATIEDTYRARAAGQAVDT</sequence>
<evidence type="ECO:0000259" key="2">
    <source>
        <dbReference type="Pfam" id="PF01243"/>
    </source>
</evidence>
<dbReference type="AlphaFoldDB" id="A0A1G9VHZ8"/>
<dbReference type="OrthoDB" id="3693562at2"/>
<evidence type="ECO:0000313" key="4">
    <source>
        <dbReference type="Proteomes" id="UP000199202"/>
    </source>
</evidence>
<dbReference type="InterPro" id="IPR024031">
    <property type="entry name" value="MSMEG_5819/OxyR"/>
</dbReference>